<reference evidence="3" key="1">
    <citation type="submission" date="2023-05" db="EMBL/GenBank/DDBJ databases">
        <authorList>
            <person name="Huff M."/>
        </authorList>
    </citation>
    <scope>NUCLEOTIDE SEQUENCE</scope>
</reference>
<feature type="compositionally biased region" description="Basic and acidic residues" evidence="1">
    <location>
        <begin position="194"/>
        <end position="203"/>
    </location>
</feature>
<keyword evidence="2" id="KW-1133">Transmembrane helix</keyword>
<keyword evidence="2" id="KW-0812">Transmembrane</keyword>
<feature type="compositionally biased region" description="Low complexity" evidence="1">
    <location>
        <begin position="181"/>
        <end position="192"/>
    </location>
</feature>
<evidence type="ECO:0000313" key="4">
    <source>
        <dbReference type="Proteomes" id="UP000834106"/>
    </source>
</evidence>
<feature type="transmembrane region" description="Helical" evidence="2">
    <location>
        <begin position="85"/>
        <end position="103"/>
    </location>
</feature>
<name>A0AAD2A110_9LAMI</name>
<protein>
    <submittedName>
        <fullName evidence="3">Uncharacterized protein</fullName>
    </submittedName>
</protein>
<dbReference type="EMBL" id="OU503049">
    <property type="protein sequence ID" value="CAI9776632.1"/>
    <property type="molecule type" value="Genomic_DNA"/>
</dbReference>
<dbReference type="Proteomes" id="UP000834106">
    <property type="component" value="Chromosome 14"/>
</dbReference>
<dbReference type="AlphaFoldDB" id="A0AAD2A110"/>
<feature type="region of interest" description="Disordered" evidence="1">
    <location>
        <begin position="173"/>
        <end position="203"/>
    </location>
</feature>
<sequence length="233" mass="25743">MASTGISGIQIKQLKNPKLQTVPIIYAAQSNFLKVIQTVWKVGKDGIEAGSSLVPDSIPRPIARISVTVIAGTLALFVLKSFLSTAFFALAVMGLSYFVFIALNKDEGPKGGGGEGTTSVEDSLEEARRIMDKYNHNKRRLSEESRVVLEGYPHALFDLYYFELVKNRAREHGYGEEESPSSDGAASNNSASRCADHQMHEKEDRQKIFRLPHLLGTTTEVENKVEIGLLRML</sequence>
<dbReference type="PANTHER" id="PTHR36777:SF2">
    <property type="entry name" value="EXPRESSED PROTEIN"/>
    <property type="match status" value="1"/>
</dbReference>
<gene>
    <name evidence="3" type="ORF">FPE_LOCUS24062</name>
</gene>
<keyword evidence="4" id="KW-1185">Reference proteome</keyword>
<dbReference type="PANTHER" id="PTHR36777">
    <property type="entry name" value="EXPRESSED PROTEIN"/>
    <property type="match status" value="1"/>
</dbReference>
<evidence type="ECO:0000256" key="1">
    <source>
        <dbReference type="SAM" id="MobiDB-lite"/>
    </source>
</evidence>
<evidence type="ECO:0000256" key="2">
    <source>
        <dbReference type="SAM" id="Phobius"/>
    </source>
</evidence>
<keyword evidence="2" id="KW-0472">Membrane</keyword>
<proteinExistence type="predicted"/>
<organism evidence="3 4">
    <name type="scientific">Fraxinus pennsylvanica</name>
    <dbReference type="NCBI Taxonomy" id="56036"/>
    <lineage>
        <taxon>Eukaryota</taxon>
        <taxon>Viridiplantae</taxon>
        <taxon>Streptophyta</taxon>
        <taxon>Embryophyta</taxon>
        <taxon>Tracheophyta</taxon>
        <taxon>Spermatophyta</taxon>
        <taxon>Magnoliopsida</taxon>
        <taxon>eudicotyledons</taxon>
        <taxon>Gunneridae</taxon>
        <taxon>Pentapetalae</taxon>
        <taxon>asterids</taxon>
        <taxon>lamiids</taxon>
        <taxon>Lamiales</taxon>
        <taxon>Oleaceae</taxon>
        <taxon>Oleeae</taxon>
        <taxon>Fraxinus</taxon>
    </lineage>
</organism>
<evidence type="ECO:0000313" key="3">
    <source>
        <dbReference type="EMBL" id="CAI9776632.1"/>
    </source>
</evidence>
<accession>A0AAD2A110</accession>